<name>A0A0V0W2I6_9BILA</name>
<evidence type="ECO:0000313" key="2">
    <source>
        <dbReference type="Proteomes" id="UP000054783"/>
    </source>
</evidence>
<dbReference type="Proteomes" id="UP000054783">
    <property type="component" value="Unassembled WGS sequence"/>
</dbReference>
<accession>A0A0V0W2I6</accession>
<evidence type="ECO:0000313" key="1">
    <source>
        <dbReference type="EMBL" id="KRX69996.1"/>
    </source>
</evidence>
<comment type="caution">
    <text evidence="1">The sequence shown here is derived from an EMBL/GenBank/DDBJ whole genome shotgun (WGS) entry which is preliminary data.</text>
</comment>
<dbReference type="EMBL" id="JYDQ01005891">
    <property type="protein sequence ID" value="KRX69996.1"/>
    <property type="molecule type" value="Genomic_DNA"/>
</dbReference>
<protein>
    <submittedName>
        <fullName evidence="1">Uncharacterized protein</fullName>
    </submittedName>
</protein>
<gene>
    <name evidence="1" type="ORF">T12_15182</name>
</gene>
<organism evidence="1 2">
    <name type="scientific">Trichinella patagoniensis</name>
    <dbReference type="NCBI Taxonomy" id="990121"/>
    <lineage>
        <taxon>Eukaryota</taxon>
        <taxon>Metazoa</taxon>
        <taxon>Ecdysozoa</taxon>
        <taxon>Nematoda</taxon>
        <taxon>Enoplea</taxon>
        <taxon>Dorylaimia</taxon>
        <taxon>Trichinellida</taxon>
        <taxon>Trichinellidae</taxon>
        <taxon>Trichinella</taxon>
    </lineage>
</organism>
<sequence>MSQFLRRNSRSAASTAGFNCAPMEAVFVGSVGWTWNLTISSAGLKEVDLDLLSSITSSLSTVERSA</sequence>
<reference evidence="1 2" key="1">
    <citation type="submission" date="2015-01" db="EMBL/GenBank/DDBJ databases">
        <title>Evolution of Trichinella species and genotypes.</title>
        <authorList>
            <person name="Korhonen P.K."/>
            <person name="Edoardo P."/>
            <person name="Giuseppe L.R."/>
            <person name="Gasser R.B."/>
        </authorList>
    </citation>
    <scope>NUCLEOTIDE SEQUENCE [LARGE SCALE GENOMIC DNA]</scope>
    <source>
        <strain evidence="1">ISS2496</strain>
    </source>
</reference>
<dbReference type="AlphaFoldDB" id="A0A0V0W2I6"/>
<keyword evidence="2" id="KW-1185">Reference proteome</keyword>
<proteinExistence type="predicted"/>
<feature type="non-terminal residue" evidence="1">
    <location>
        <position position="66"/>
    </location>
</feature>